<dbReference type="EMBL" id="JACXZA010000003">
    <property type="protein sequence ID" value="MBD3920047.1"/>
    <property type="molecule type" value="Genomic_DNA"/>
</dbReference>
<dbReference type="Proteomes" id="UP000609346">
    <property type="component" value="Unassembled WGS sequence"/>
</dbReference>
<dbReference type="InterPro" id="IPR029044">
    <property type="entry name" value="Nucleotide-diphossugar_trans"/>
</dbReference>
<dbReference type="PANTHER" id="PTHR48090">
    <property type="entry name" value="UNDECAPRENYL-PHOSPHATE 4-DEOXY-4-FORMAMIDO-L-ARABINOSE TRANSFERASE-RELATED"/>
    <property type="match status" value="1"/>
</dbReference>
<dbReference type="Gene3D" id="3.90.550.10">
    <property type="entry name" value="Spore Coat Polysaccharide Biosynthesis Protein SpsA, Chain A"/>
    <property type="match status" value="1"/>
</dbReference>
<name>A0ABR8MYB1_9BACL</name>
<dbReference type="SUPFAM" id="SSF53448">
    <property type="entry name" value="Nucleotide-diphospho-sugar transferases"/>
    <property type="match status" value="1"/>
</dbReference>
<accession>A0ABR8MYB1</accession>
<dbReference type="InterPro" id="IPR050256">
    <property type="entry name" value="Glycosyltransferase_2"/>
</dbReference>
<evidence type="ECO:0000313" key="2">
    <source>
        <dbReference type="EMBL" id="MBD3920047.1"/>
    </source>
</evidence>
<dbReference type="PANTHER" id="PTHR48090:SF7">
    <property type="entry name" value="RFBJ PROTEIN"/>
    <property type="match status" value="1"/>
</dbReference>
<evidence type="ECO:0000259" key="1">
    <source>
        <dbReference type="Pfam" id="PF00535"/>
    </source>
</evidence>
<comment type="caution">
    <text evidence="2">The sequence shown here is derived from an EMBL/GenBank/DDBJ whole genome shotgun (WGS) entry which is preliminary data.</text>
</comment>
<feature type="domain" description="Glycosyltransferase 2-like" evidence="1">
    <location>
        <begin position="32"/>
        <end position="152"/>
    </location>
</feature>
<sequence length="275" mass="30087">MRGEDSVSSRRRVKRPETEETTAVLPIGCRVSAVVTVLNEEETLPLVLRELGKLPLEETIVVLNGCTDSSLSIARSFPQATVVHYTEKLGHDVGRSIGAKLTKSDIVLFVDGDIPIGADRLKRFIAAIAQGTDVALNDISPFLPLFRDWDEVTKMKAFLNLSLGRPDLRANSMTCVPHAMSRRAIERIGSGLLAVPPKAQAAAIEAGLHVRTAASVNVLQSNRLRQSNVGKDNEVSRLIIGDHIEALKYAMNAGGNRLTNEDSGRRRHVVMRRQL</sequence>
<evidence type="ECO:0000313" key="3">
    <source>
        <dbReference type="Proteomes" id="UP000609346"/>
    </source>
</evidence>
<keyword evidence="3" id="KW-1185">Reference proteome</keyword>
<organism evidence="2 3">
    <name type="scientific">Paenibacillus terricola</name>
    <dbReference type="NCBI Taxonomy" id="2763503"/>
    <lineage>
        <taxon>Bacteria</taxon>
        <taxon>Bacillati</taxon>
        <taxon>Bacillota</taxon>
        <taxon>Bacilli</taxon>
        <taxon>Bacillales</taxon>
        <taxon>Paenibacillaceae</taxon>
        <taxon>Paenibacillus</taxon>
    </lineage>
</organism>
<dbReference type="CDD" id="cd00761">
    <property type="entry name" value="Glyco_tranf_GTA_type"/>
    <property type="match status" value="1"/>
</dbReference>
<protein>
    <submittedName>
        <fullName evidence="2">Glycosyltransferase family 2 protein</fullName>
    </submittedName>
</protein>
<proteinExistence type="predicted"/>
<dbReference type="InterPro" id="IPR001173">
    <property type="entry name" value="Glyco_trans_2-like"/>
</dbReference>
<gene>
    <name evidence="2" type="ORF">H8B09_14880</name>
</gene>
<dbReference type="Pfam" id="PF00535">
    <property type="entry name" value="Glycos_transf_2"/>
    <property type="match status" value="1"/>
</dbReference>
<reference evidence="2 3" key="1">
    <citation type="submission" date="2020-09" db="EMBL/GenBank/DDBJ databases">
        <title>Paenibacillus sp. strain PR3 16S rRNA gene Genome sequencing and assembly.</title>
        <authorList>
            <person name="Kim J."/>
        </authorList>
    </citation>
    <scope>NUCLEOTIDE SEQUENCE [LARGE SCALE GENOMIC DNA]</scope>
    <source>
        <strain evidence="2 3">PR3</strain>
    </source>
</reference>